<name>A0AA35T980_GEOBA</name>
<keyword evidence="3" id="KW-1185">Reference proteome</keyword>
<sequence length="139" mass="15734">MYDLAEHSEAVTGLHMEPFPQQPSSSEIKYYILATTPKRIYQFIGSVAKGETPQFVQLFAMYNPGTVQFLEIPGTLRESQLQLWPAKPNTTPLSFAWLTGAGIYYGQLGFGDHMPVVLKHTDLRSYPDQLECRCLLLLH</sequence>
<dbReference type="EMBL" id="CASHTH010003358">
    <property type="protein sequence ID" value="CAI8043783.1"/>
    <property type="molecule type" value="Genomic_DNA"/>
</dbReference>
<evidence type="ECO:0000259" key="1">
    <source>
        <dbReference type="Pfam" id="PF05131"/>
    </source>
</evidence>
<reference evidence="2" key="1">
    <citation type="submission" date="2023-03" db="EMBL/GenBank/DDBJ databases">
        <authorList>
            <person name="Steffen K."/>
            <person name="Cardenas P."/>
        </authorList>
    </citation>
    <scope>NUCLEOTIDE SEQUENCE</scope>
</reference>
<comment type="caution">
    <text evidence="2">The sequence shown here is derived from an EMBL/GenBank/DDBJ whole genome shotgun (WGS) entry which is preliminary data.</text>
</comment>
<dbReference type="Proteomes" id="UP001174909">
    <property type="component" value="Unassembled WGS sequence"/>
</dbReference>
<evidence type="ECO:0000313" key="3">
    <source>
        <dbReference type="Proteomes" id="UP001174909"/>
    </source>
</evidence>
<proteinExistence type="predicted"/>
<dbReference type="Pfam" id="PF05131">
    <property type="entry name" value="Pep3_Vps18"/>
    <property type="match status" value="1"/>
</dbReference>
<gene>
    <name evidence="2" type="ORF">GBAR_LOCUS24291</name>
</gene>
<feature type="domain" description="Pep3/Vps18 beta-propeller" evidence="1">
    <location>
        <begin position="2"/>
        <end position="112"/>
    </location>
</feature>
<evidence type="ECO:0000313" key="2">
    <source>
        <dbReference type="EMBL" id="CAI8043783.1"/>
    </source>
</evidence>
<organism evidence="2 3">
    <name type="scientific">Geodia barretti</name>
    <name type="common">Barrett's horny sponge</name>
    <dbReference type="NCBI Taxonomy" id="519541"/>
    <lineage>
        <taxon>Eukaryota</taxon>
        <taxon>Metazoa</taxon>
        <taxon>Porifera</taxon>
        <taxon>Demospongiae</taxon>
        <taxon>Heteroscleromorpha</taxon>
        <taxon>Tetractinellida</taxon>
        <taxon>Astrophorina</taxon>
        <taxon>Geodiidae</taxon>
        <taxon>Geodia</taxon>
    </lineage>
</organism>
<accession>A0AA35T980</accession>
<dbReference type="AlphaFoldDB" id="A0AA35T980"/>
<dbReference type="InterPro" id="IPR007810">
    <property type="entry name" value="Pep3/Vps18_beta-prop"/>
</dbReference>
<protein>
    <submittedName>
        <fullName evidence="2">Vacuolar sorting protein 18</fullName>
    </submittedName>
</protein>